<keyword evidence="3" id="KW-0809">Transit peptide</keyword>
<name>C4JSU7_UNCRE</name>
<organism evidence="9 10">
    <name type="scientific">Uncinocarpus reesii (strain UAMH 1704)</name>
    <dbReference type="NCBI Taxonomy" id="336963"/>
    <lineage>
        <taxon>Eukaryota</taxon>
        <taxon>Fungi</taxon>
        <taxon>Dikarya</taxon>
        <taxon>Ascomycota</taxon>
        <taxon>Pezizomycotina</taxon>
        <taxon>Eurotiomycetes</taxon>
        <taxon>Eurotiomycetidae</taxon>
        <taxon>Onygenales</taxon>
        <taxon>Onygenaceae</taxon>
        <taxon>Uncinocarpus</taxon>
    </lineage>
</organism>
<keyword evidence="6" id="KW-0496">Mitochondrion</keyword>
<dbReference type="InterPro" id="IPR052571">
    <property type="entry name" value="Mt_RNA_Methyltransferase"/>
</dbReference>
<protein>
    <recommendedName>
        <fullName evidence="11">37S ribosomal protein Rsm22</fullName>
    </recommendedName>
</protein>
<dbReference type="GO" id="GO:0008168">
    <property type="term" value="F:methyltransferase activity"/>
    <property type="evidence" value="ECO:0007669"/>
    <property type="project" value="InterPro"/>
</dbReference>
<dbReference type="GO" id="GO:0003735">
    <property type="term" value="F:structural constituent of ribosome"/>
    <property type="evidence" value="ECO:0007669"/>
    <property type="project" value="TreeGrafter"/>
</dbReference>
<dbReference type="GO" id="GO:0046872">
    <property type="term" value="F:metal ion binding"/>
    <property type="evidence" value="ECO:0007669"/>
    <property type="project" value="UniProtKB-KW"/>
</dbReference>
<dbReference type="PANTHER" id="PTHR13184">
    <property type="entry name" value="37S RIBOSOMAL PROTEIN S22"/>
    <property type="match status" value="1"/>
</dbReference>
<keyword evidence="5" id="KW-0411">Iron-sulfur</keyword>
<feature type="region of interest" description="Disordered" evidence="8">
    <location>
        <begin position="683"/>
        <end position="718"/>
    </location>
</feature>
<dbReference type="VEuPathDB" id="FungiDB:UREG_05536"/>
<dbReference type="InParanoid" id="C4JSU7"/>
<evidence type="ECO:0000256" key="6">
    <source>
        <dbReference type="ARBA" id="ARBA00023128"/>
    </source>
</evidence>
<evidence type="ECO:0000313" key="10">
    <source>
        <dbReference type="Proteomes" id="UP000002058"/>
    </source>
</evidence>
<gene>
    <name evidence="9" type="ORF">UREG_05536</name>
</gene>
<comment type="subcellular location">
    <subcellularLocation>
        <location evidence="1">Mitochondrion</location>
    </subcellularLocation>
</comment>
<sequence length="797" mass="88393">MLSSGSTANICSACSHNGLRLFTGRIRSSLNPSLLTLNSSLITPGAIRSHSSFSRLSPSTALRNRHSRSRLYSTSLSNSAASNKAAIFALLDRIHAHHFDLLDHADELGLLEEFPKLTHIFELRLTDEFVDALGHLNQETLTERVRLARQQFGDSLPEGELNEEETVLYTRLYGAPAVLPETQPDTQAREDEVNALFRDDGEGGLVEVEFAPPIDTVVEGSSTVDLDSSLEGLERRTRAVAEQLDAEMVSDTFEDYDAPGDGHPRTHPTTLGGKFATSPSTVAVPMDVLQKPFNEFLSDTKGKHMREAAYKLFDRSLSKSTTTASLSTPEEPIPLSASQPGMSDMEANLFLTVLYPGMYATSLSILTEVRKRLGTQWLRDLINQEGGPKVLDAGGAGAGILAWREALKAEWSLIYPDQPPEFQFSQGKSTVLVGSDALRLRTSMLLDNTTFIPRLPNYLHSPPQRKHFDVIIASHALMRFSEDYMRKEYVQNLWSMLNPNGGVLILVEKGIRRGFDVIGGAREMILEKLIASPGSTSYEKILGSSGEETIVQKEPGMIVAPCTNHSKCPIIIQGQNATNAAFSGYESFLDSAGNHGNSKEMEKSITPQVNHLSLPRILFPPIKRKGHVVMDMCTPAGKIERWTVSRSFSKQGYHDARKSKWGDLWSLGAKTRISRNLRLGVEKDSTSGDELTARKQKVKEKDQDPFRTTVWGPNPLSEEGIEIPEYEKTMHKFKAEAEGRGKRPRKKANKADLNEKEIGDENVLGARPDSIMPNWVKKMQKKLLRQRLEKRGSSDIS</sequence>
<evidence type="ECO:0000256" key="5">
    <source>
        <dbReference type="ARBA" id="ARBA00023014"/>
    </source>
</evidence>
<dbReference type="Pfam" id="PF09243">
    <property type="entry name" value="Rsm22"/>
    <property type="match status" value="1"/>
</dbReference>
<evidence type="ECO:0000256" key="2">
    <source>
        <dbReference type="ARBA" id="ARBA00022723"/>
    </source>
</evidence>
<feature type="compositionally biased region" description="Basic and acidic residues" evidence="8">
    <location>
        <begin position="749"/>
        <end position="759"/>
    </location>
</feature>
<evidence type="ECO:0008006" key="11">
    <source>
        <dbReference type="Google" id="ProtNLM"/>
    </source>
</evidence>
<dbReference type="OrthoDB" id="421327at2759"/>
<dbReference type="SUPFAM" id="SSF53335">
    <property type="entry name" value="S-adenosyl-L-methionine-dependent methyltransferases"/>
    <property type="match status" value="1"/>
</dbReference>
<evidence type="ECO:0000256" key="1">
    <source>
        <dbReference type="ARBA" id="ARBA00004173"/>
    </source>
</evidence>
<dbReference type="Gene3D" id="3.40.50.150">
    <property type="entry name" value="Vaccinia Virus protein VP39"/>
    <property type="match status" value="1"/>
</dbReference>
<comment type="function">
    <text evidence="7">Mitochondrial ribosome (mitoribosome) assembly factor. Binds at the interface of the head and body domains of the mitochondrial small ribosomal subunit (mt-SSU), occluding the mRNA channel and preventing compaction of the head domain towards the body. Probable inactive methyltransferase: retains the characteristic folding and ability to bind S-adenosyl-L-methionine, but it probably lost its methyltransferase activity.</text>
</comment>
<dbReference type="GO" id="GO:0006412">
    <property type="term" value="P:translation"/>
    <property type="evidence" value="ECO:0007669"/>
    <property type="project" value="InterPro"/>
</dbReference>
<feature type="region of interest" description="Disordered" evidence="8">
    <location>
        <begin position="734"/>
        <end position="768"/>
    </location>
</feature>
<evidence type="ECO:0000256" key="4">
    <source>
        <dbReference type="ARBA" id="ARBA00023004"/>
    </source>
</evidence>
<dbReference type="HOGENOM" id="CLU_007075_1_0_1"/>
<evidence type="ECO:0000256" key="8">
    <source>
        <dbReference type="SAM" id="MobiDB-lite"/>
    </source>
</evidence>
<evidence type="ECO:0000256" key="7">
    <source>
        <dbReference type="ARBA" id="ARBA00045681"/>
    </source>
</evidence>
<dbReference type="eggNOG" id="KOG2539">
    <property type="taxonomic scope" value="Eukaryota"/>
</dbReference>
<dbReference type="GeneID" id="8443443"/>
<dbReference type="PANTHER" id="PTHR13184:SF5">
    <property type="entry name" value="METHYLTRANSFERASE-LIKE PROTEIN 17, MITOCHONDRIAL"/>
    <property type="match status" value="1"/>
</dbReference>
<dbReference type="AlphaFoldDB" id="C4JSU7"/>
<dbReference type="RefSeq" id="XP_002584847.1">
    <property type="nucleotide sequence ID" value="XM_002584801.1"/>
</dbReference>
<dbReference type="GO" id="GO:0005763">
    <property type="term" value="C:mitochondrial small ribosomal subunit"/>
    <property type="evidence" value="ECO:0007669"/>
    <property type="project" value="TreeGrafter"/>
</dbReference>
<keyword evidence="4" id="KW-0408">Iron</keyword>
<accession>C4JSU7</accession>
<dbReference type="OMA" id="CTNHSTC"/>
<evidence type="ECO:0000256" key="3">
    <source>
        <dbReference type="ARBA" id="ARBA00022946"/>
    </source>
</evidence>
<dbReference type="STRING" id="336963.C4JSU7"/>
<dbReference type="EMBL" id="CH476617">
    <property type="protein sequence ID" value="EEP80694.1"/>
    <property type="molecule type" value="Genomic_DNA"/>
</dbReference>
<dbReference type="InterPro" id="IPR029063">
    <property type="entry name" value="SAM-dependent_MTases_sf"/>
</dbReference>
<dbReference type="KEGG" id="ure:UREG_05536"/>
<evidence type="ECO:0000313" key="9">
    <source>
        <dbReference type="EMBL" id="EEP80694.1"/>
    </source>
</evidence>
<dbReference type="GO" id="GO:0051536">
    <property type="term" value="F:iron-sulfur cluster binding"/>
    <property type="evidence" value="ECO:0007669"/>
    <property type="project" value="UniProtKB-KW"/>
</dbReference>
<dbReference type="InterPro" id="IPR015324">
    <property type="entry name" value="Ribosomal_Rsm22-like"/>
</dbReference>
<keyword evidence="2" id="KW-0479">Metal-binding</keyword>
<reference evidence="10" key="1">
    <citation type="journal article" date="2009" name="Genome Res.">
        <title>Comparative genomic analyses of the human fungal pathogens Coccidioides and their relatives.</title>
        <authorList>
            <person name="Sharpton T.J."/>
            <person name="Stajich J.E."/>
            <person name="Rounsley S.D."/>
            <person name="Gardner M.J."/>
            <person name="Wortman J.R."/>
            <person name="Jordar V.S."/>
            <person name="Maiti R."/>
            <person name="Kodira C.D."/>
            <person name="Neafsey D.E."/>
            <person name="Zeng Q."/>
            <person name="Hung C.-Y."/>
            <person name="McMahan C."/>
            <person name="Muszewska A."/>
            <person name="Grynberg M."/>
            <person name="Mandel M.A."/>
            <person name="Kellner E.M."/>
            <person name="Barker B.M."/>
            <person name="Galgiani J.N."/>
            <person name="Orbach M.J."/>
            <person name="Kirkland T.N."/>
            <person name="Cole G.T."/>
            <person name="Henn M.R."/>
            <person name="Birren B.W."/>
            <person name="Taylor J.W."/>
        </authorList>
    </citation>
    <scope>NUCLEOTIDE SEQUENCE [LARGE SCALE GENOMIC DNA]</scope>
    <source>
        <strain evidence="10">UAMH 1704</strain>
    </source>
</reference>
<proteinExistence type="predicted"/>
<dbReference type="Proteomes" id="UP000002058">
    <property type="component" value="Unassembled WGS sequence"/>
</dbReference>
<keyword evidence="10" id="KW-1185">Reference proteome</keyword>